<evidence type="ECO:0000313" key="13">
    <source>
        <dbReference type="EnsemblMetazoa" id="CapteP135469"/>
    </source>
</evidence>
<evidence type="ECO:0000256" key="5">
    <source>
        <dbReference type="ARBA" id="ARBA00022692"/>
    </source>
</evidence>
<keyword evidence="6" id="KW-0735">Signal-anchor</keyword>
<dbReference type="PANTHER" id="PTHR11214:SF364">
    <property type="entry name" value="HEXOSYLTRANSFERASE"/>
    <property type="match status" value="1"/>
</dbReference>
<keyword evidence="10" id="KW-0325">Glycoprotein</keyword>
<comment type="subcellular location">
    <subcellularLocation>
        <location evidence="1 11">Golgi apparatus membrane</location>
        <topology evidence="1 11">Single-pass type II membrane protein</topology>
    </subcellularLocation>
</comment>
<evidence type="ECO:0000256" key="4">
    <source>
        <dbReference type="ARBA" id="ARBA00022679"/>
    </source>
</evidence>
<dbReference type="Gene3D" id="3.90.550.50">
    <property type="match status" value="1"/>
</dbReference>
<accession>R7TBU4</accession>
<keyword evidence="3 11" id="KW-0328">Glycosyltransferase</keyword>
<dbReference type="FunFam" id="3.90.550.50:FF:000001">
    <property type="entry name" value="Hexosyltransferase"/>
    <property type="match status" value="1"/>
</dbReference>
<dbReference type="GO" id="GO:0016758">
    <property type="term" value="F:hexosyltransferase activity"/>
    <property type="evidence" value="ECO:0007669"/>
    <property type="project" value="InterPro"/>
</dbReference>
<evidence type="ECO:0000256" key="7">
    <source>
        <dbReference type="ARBA" id="ARBA00022989"/>
    </source>
</evidence>
<dbReference type="EMBL" id="KB311595">
    <property type="protein sequence ID" value="ELT88957.1"/>
    <property type="molecule type" value="Genomic_DNA"/>
</dbReference>
<evidence type="ECO:0000256" key="2">
    <source>
        <dbReference type="ARBA" id="ARBA00008661"/>
    </source>
</evidence>
<reference evidence="14" key="1">
    <citation type="submission" date="2012-12" db="EMBL/GenBank/DDBJ databases">
        <authorList>
            <person name="Hellsten U."/>
            <person name="Grimwood J."/>
            <person name="Chapman J.A."/>
            <person name="Shapiro H."/>
            <person name="Aerts A."/>
            <person name="Otillar R.P."/>
            <person name="Terry A.Y."/>
            <person name="Boore J.L."/>
            <person name="Simakov O."/>
            <person name="Marletaz F."/>
            <person name="Cho S.-J."/>
            <person name="Edsinger-Gonzales E."/>
            <person name="Havlak P."/>
            <person name="Kuo D.-H."/>
            <person name="Larsson T."/>
            <person name="Lv J."/>
            <person name="Arendt D."/>
            <person name="Savage R."/>
            <person name="Osoegawa K."/>
            <person name="de Jong P."/>
            <person name="Lindberg D.R."/>
            <person name="Seaver E.C."/>
            <person name="Weisblat D.A."/>
            <person name="Putnam N.H."/>
            <person name="Grigoriev I.V."/>
            <person name="Rokhsar D.S."/>
        </authorList>
    </citation>
    <scope>NUCLEOTIDE SEQUENCE</scope>
    <source>
        <strain evidence="14">I ESC-2004</strain>
    </source>
</reference>
<evidence type="ECO:0000313" key="14">
    <source>
        <dbReference type="Proteomes" id="UP000014760"/>
    </source>
</evidence>
<dbReference type="EnsemblMetazoa" id="CapteT135469">
    <property type="protein sequence ID" value="CapteP135469"/>
    <property type="gene ID" value="CapteG135469"/>
</dbReference>
<keyword evidence="8 11" id="KW-0333">Golgi apparatus</keyword>
<reference evidence="13" key="3">
    <citation type="submission" date="2015-06" db="UniProtKB">
        <authorList>
            <consortium name="EnsemblMetazoa"/>
        </authorList>
    </citation>
    <scope>IDENTIFICATION</scope>
</reference>
<keyword evidence="5" id="KW-0812">Transmembrane</keyword>
<dbReference type="AlphaFoldDB" id="R7TBU4"/>
<keyword evidence="7" id="KW-1133">Transmembrane helix</keyword>
<evidence type="ECO:0000256" key="1">
    <source>
        <dbReference type="ARBA" id="ARBA00004323"/>
    </source>
</evidence>
<sequence>MLVYVHTGADHYRRRAVIRQTWGDIKRFPNMRVLFVMGKTNNIKSMQDALQFESTAYGDILEEDFEDTYHNLTFKGIAGLKFISHFCNNVKYILKTDDDVFVNMYTLQNHLMQLEGAEFTKNLILCSVSWKTYVQRTGKWAIPKEMYTEDLYPPYCQGLSYVLSTDVAPKLYDASFFVKFFWVDDVYISGLLPKHINLKLNTMRNVYCNQREMEAFFAHPTEWYKYVFTHIHDEALFLKTWDQITKYAEKETIPTPTKISPGVLADFYESKGKLLKLFYEEKNREKTK</sequence>
<dbReference type="OMA" id="ENATINM"/>
<proteinExistence type="inferred from homology"/>
<organism evidence="12">
    <name type="scientific">Capitella teleta</name>
    <name type="common">Polychaete worm</name>
    <dbReference type="NCBI Taxonomy" id="283909"/>
    <lineage>
        <taxon>Eukaryota</taxon>
        <taxon>Metazoa</taxon>
        <taxon>Spiralia</taxon>
        <taxon>Lophotrochozoa</taxon>
        <taxon>Annelida</taxon>
        <taxon>Polychaeta</taxon>
        <taxon>Sedentaria</taxon>
        <taxon>Scolecida</taxon>
        <taxon>Capitellidae</taxon>
        <taxon>Capitella</taxon>
    </lineage>
</organism>
<dbReference type="OrthoDB" id="115198at2759"/>
<keyword evidence="9" id="KW-0472">Membrane</keyword>
<dbReference type="PANTHER" id="PTHR11214">
    <property type="entry name" value="BETA-1,3-N-ACETYLGLUCOSAMINYLTRANSFERASE"/>
    <property type="match status" value="1"/>
</dbReference>
<protein>
    <recommendedName>
        <fullName evidence="11">Hexosyltransferase</fullName>
        <ecNumber evidence="11">2.4.1.-</ecNumber>
    </recommendedName>
</protein>
<dbReference type="HOGENOM" id="CLU_036849_2_0_1"/>
<dbReference type="EMBL" id="AMQN01015101">
    <property type="status" value="NOT_ANNOTATED_CDS"/>
    <property type="molecule type" value="Genomic_DNA"/>
</dbReference>
<dbReference type="InterPro" id="IPR002659">
    <property type="entry name" value="Glyco_trans_31"/>
</dbReference>
<dbReference type="GO" id="GO:0000139">
    <property type="term" value="C:Golgi membrane"/>
    <property type="evidence" value="ECO:0007669"/>
    <property type="project" value="UniProtKB-SubCell"/>
</dbReference>
<gene>
    <name evidence="12" type="ORF">CAPTEDRAFT_135469</name>
</gene>
<evidence type="ECO:0000256" key="11">
    <source>
        <dbReference type="RuleBase" id="RU363063"/>
    </source>
</evidence>
<dbReference type="STRING" id="283909.R7TBU4"/>
<dbReference type="Proteomes" id="UP000014760">
    <property type="component" value="Unassembled WGS sequence"/>
</dbReference>
<evidence type="ECO:0000256" key="3">
    <source>
        <dbReference type="ARBA" id="ARBA00022676"/>
    </source>
</evidence>
<reference evidence="12 14" key="2">
    <citation type="journal article" date="2013" name="Nature">
        <title>Insights into bilaterian evolution from three spiralian genomes.</title>
        <authorList>
            <person name="Simakov O."/>
            <person name="Marletaz F."/>
            <person name="Cho S.J."/>
            <person name="Edsinger-Gonzales E."/>
            <person name="Havlak P."/>
            <person name="Hellsten U."/>
            <person name="Kuo D.H."/>
            <person name="Larsson T."/>
            <person name="Lv J."/>
            <person name="Arendt D."/>
            <person name="Savage R."/>
            <person name="Osoegawa K."/>
            <person name="de Jong P."/>
            <person name="Grimwood J."/>
            <person name="Chapman J.A."/>
            <person name="Shapiro H."/>
            <person name="Aerts A."/>
            <person name="Otillar R.P."/>
            <person name="Terry A.Y."/>
            <person name="Boore J.L."/>
            <person name="Grigoriev I.V."/>
            <person name="Lindberg D.R."/>
            <person name="Seaver E.C."/>
            <person name="Weisblat D.A."/>
            <person name="Putnam N.H."/>
            <person name="Rokhsar D.S."/>
        </authorList>
    </citation>
    <scope>NUCLEOTIDE SEQUENCE</scope>
    <source>
        <strain evidence="12 14">I ESC-2004</strain>
    </source>
</reference>
<dbReference type="EC" id="2.4.1.-" evidence="11"/>
<dbReference type="Pfam" id="PF01762">
    <property type="entry name" value="Galactosyl_T"/>
    <property type="match status" value="1"/>
</dbReference>
<name>R7TBU4_CAPTE</name>
<comment type="similarity">
    <text evidence="2 11">Belongs to the glycosyltransferase 31 family.</text>
</comment>
<evidence type="ECO:0000256" key="6">
    <source>
        <dbReference type="ARBA" id="ARBA00022968"/>
    </source>
</evidence>
<keyword evidence="14" id="KW-1185">Reference proteome</keyword>
<evidence type="ECO:0000256" key="9">
    <source>
        <dbReference type="ARBA" id="ARBA00023136"/>
    </source>
</evidence>
<evidence type="ECO:0000256" key="8">
    <source>
        <dbReference type="ARBA" id="ARBA00023034"/>
    </source>
</evidence>
<evidence type="ECO:0000313" key="12">
    <source>
        <dbReference type="EMBL" id="ELT88957.1"/>
    </source>
</evidence>
<dbReference type="GO" id="GO:0006493">
    <property type="term" value="P:protein O-linked glycosylation"/>
    <property type="evidence" value="ECO:0007669"/>
    <property type="project" value="TreeGrafter"/>
</dbReference>
<keyword evidence="4" id="KW-0808">Transferase</keyword>
<evidence type="ECO:0000256" key="10">
    <source>
        <dbReference type="ARBA" id="ARBA00023180"/>
    </source>
</evidence>